<dbReference type="EMBL" id="JNBR01000404">
    <property type="protein sequence ID" value="OQR93516.1"/>
    <property type="molecule type" value="Genomic_DNA"/>
</dbReference>
<feature type="binding site" evidence="16">
    <location>
        <position position="247"/>
    </location>
    <ligand>
        <name>Fe cation</name>
        <dbReference type="ChEBI" id="CHEBI:24875"/>
        <label>2</label>
    </ligand>
</feature>
<evidence type="ECO:0000256" key="10">
    <source>
        <dbReference type="ARBA" id="ARBA00022989"/>
    </source>
</evidence>
<evidence type="ECO:0000256" key="5">
    <source>
        <dbReference type="ARBA" id="ARBA00022692"/>
    </source>
</evidence>
<keyword evidence="12 16" id="KW-0408">Iron</keyword>
<keyword evidence="19" id="KW-1185">Reference proteome</keyword>
<feature type="binding site" evidence="16">
    <location>
        <position position="301"/>
    </location>
    <ligand>
        <name>Fe cation</name>
        <dbReference type="ChEBI" id="CHEBI:24875"/>
        <label>1</label>
    </ligand>
</feature>
<feature type="binding site" evidence="16">
    <location>
        <position position="196"/>
    </location>
    <ligand>
        <name>Fe cation</name>
        <dbReference type="ChEBI" id="CHEBI:24875"/>
        <label>2</label>
    </ligand>
</feature>
<dbReference type="GO" id="GO:0010230">
    <property type="term" value="P:alternative respiration"/>
    <property type="evidence" value="ECO:0007669"/>
    <property type="project" value="TreeGrafter"/>
</dbReference>
<gene>
    <name evidence="18" type="ORF">ACHHYP_02474</name>
</gene>
<dbReference type="PANTHER" id="PTHR31803:SF3">
    <property type="entry name" value="ALTERNATIVE OXIDASE"/>
    <property type="match status" value="1"/>
</dbReference>
<dbReference type="Pfam" id="PF01786">
    <property type="entry name" value="AOX"/>
    <property type="match status" value="1"/>
</dbReference>
<dbReference type="FunFam" id="1.20.1260.140:FF:000002">
    <property type="entry name" value="Alternative oxidase"/>
    <property type="match status" value="1"/>
</dbReference>
<dbReference type="GO" id="GO:0005743">
    <property type="term" value="C:mitochondrial inner membrane"/>
    <property type="evidence" value="ECO:0007669"/>
    <property type="project" value="UniProtKB-SubCell"/>
</dbReference>
<feature type="binding site" evidence="16">
    <location>
        <position position="304"/>
    </location>
    <ligand>
        <name>Fe cation</name>
        <dbReference type="ChEBI" id="CHEBI:24875"/>
        <label>2</label>
    </ligand>
</feature>
<keyword evidence="10 17" id="KW-1133">Transmembrane helix</keyword>
<evidence type="ECO:0000313" key="19">
    <source>
        <dbReference type="Proteomes" id="UP000243579"/>
    </source>
</evidence>
<evidence type="ECO:0000256" key="13">
    <source>
        <dbReference type="ARBA" id="ARBA00023128"/>
    </source>
</evidence>
<dbReference type="Proteomes" id="UP000243579">
    <property type="component" value="Unassembled WGS sequence"/>
</dbReference>
<dbReference type="STRING" id="1202772.A0A1V9Z6A5"/>
<organism evidence="18 19">
    <name type="scientific">Achlya hypogyna</name>
    <name type="common">Oomycete</name>
    <name type="synonym">Protoachlya hypogyna</name>
    <dbReference type="NCBI Taxonomy" id="1202772"/>
    <lineage>
        <taxon>Eukaryota</taxon>
        <taxon>Sar</taxon>
        <taxon>Stramenopiles</taxon>
        <taxon>Oomycota</taxon>
        <taxon>Saprolegniomycetes</taxon>
        <taxon>Saprolegniales</taxon>
        <taxon>Achlyaceae</taxon>
        <taxon>Achlya</taxon>
    </lineage>
</organism>
<dbReference type="PANTHER" id="PTHR31803">
    <property type="entry name" value="ALTERNATIVE OXIDASE"/>
    <property type="match status" value="1"/>
</dbReference>
<keyword evidence="9" id="KW-0249">Electron transport</keyword>
<comment type="similarity">
    <text evidence="2">Belongs to the alternative oxidase family.</text>
</comment>
<evidence type="ECO:0000256" key="2">
    <source>
        <dbReference type="ARBA" id="ARBA00008388"/>
    </source>
</evidence>
<sequence>MVATKSTALSHITTQLFKELDPPFLLLLLESPTGFVPPSATIAARFARLTTLARITRGFRASASALVENSHFKTHPKSDAHFADQKVWENHIPKEIYSTEDLAAIHPTHRDPIELHAKVALFTVRLMRSGFDFVSRYKGPGGGMKANDWVNRAIFLETIAGVPGMVAGMVRHLRSLRTMQRDQGWIHTLLEEAENERMHLLIFMTMKSPGPLFRLFVLGAQGVFFNAFFLAYLTSPKTCHRFVGYLEEEAIHTYTALVKDIEDGHVDGWQTDVAPLIARNYYKLPETATVLDMIKCIRADEAHHRDANHTFADLEWKTDANPFMHKHQKPTSSKSV</sequence>
<protein>
    <submittedName>
        <fullName evidence="18">Alternative oxidase, mitochondrial</fullName>
    </submittedName>
</protein>
<feature type="binding site" evidence="16">
    <location>
        <position position="157"/>
    </location>
    <ligand>
        <name>Fe cation</name>
        <dbReference type="ChEBI" id="CHEBI:24875"/>
        <label>1</label>
    </ligand>
</feature>
<evidence type="ECO:0000256" key="12">
    <source>
        <dbReference type="ARBA" id="ARBA00023004"/>
    </source>
</evidence>
<keyword evidence="7" id="KW-0999">Mitochondrion inner membrane</keyword>
<dbReference type="CDD" id="cd01053">
    <property type="entry name" value="AOX"/>
    <property type="match status" value="1"/>
</dbReference>
<dbReference type="InterPro" id="IPR038659">
    <property type="entry name" value="AOX_sf"/>
</dbReference>
<evidence type="ECO:0000256" key="15">
    <source>
        <dbReference type="ARBA" id="ARBA00025285"/>
    </source>
</evidence>
<comment type="cofactor">
    <cofactor evidence="16">
        <name>Fe cation</name>
        <dbReference type="ChEBI" id="CHEBI:24875"/>
    </cofactor>
    <text evidence="16">Binds 2 iron ions per subunit.</text>
</comment>
<dbReference type="PIRSF" id="PIRSF005229">
    <property type="entry name" value="AOX"/>
    <property type="match status" value="1"/>
</dbReference>
<evidence type="ECO:0000256" key="11">
    <source>
        <dbReference type="ARBA" id="ARBA00023002"/>
    </source>
</evidence>
<evidence type="ECO:0000256" key="14">
    <source>
        <dbReference type="ARBA" id="ARBA00023136"/>
    </source>
</evidence>
<evidence type="ECO:0000256" key="4">
    <source>
        <dbReference type="ARBA" id="ARBA00022660"/>
    </source>
</evidence>
<keyword evidence="8" id="KW-0809">Transit peptide</keyword>
<dbReference type="InterPro" id="IPR002680">
    <property type="entry name" value="AOX"/>
</dbReference>
<dbReference type="GO" id="GO:0009916">
    <property type="term" value="F:alternative oxidase activity"/>
    <property type="evidence" value="ECO:0007669"/>
    <property type="project" value="InterPro"/>
</dbReference>
<dbReference type="AlphaFoldDB" id="A0A1V9Z6A5"/>
<proteinExistence type="inferred from homology"/>
<feature type="transmembrane region" description="Helical" evidence="17">
    <location>
        <begin position="212"/>
        <end position="233"/>
    </location>
</feature>
<feature type="binding site" evidence="16">
    <location>
        <position position="199"/>
    </location>
    <ligand>
        <name>Fe cation</name>
        <dbReference type="ChEBI" id="CHEBI:24875"/>
        <label>1</label>
    </ligand>
</feature>
<keyword evidence="3" id="KW-0813">Transport</keyword>
<comment type="function">
    <text evidence="15">Catalyzes cyanide-resistant oxygen consumption. May increase respiration when the cytochrome respiratory pathway is restricted, or in response to low temperatures.</text>
</comment>
<evidence type="ECO:0000256" key="6">
    <source>
        <dbReference type="ARBA" id="ARBA00022723"/>
    </source>
</evidence>
<comment type="caution">
    <text evidence="18">The sequence shown here is derived from an EMBL/GenBank/DDBJ whole genome shotgun (WGS) entry which is preliminary data.</text>
</comment>
<feature type="binding site" evidence="16">
    <location>
        <position position="196"/>
    </location>
    <ligand>
        <name>Fe cation</name>
        <dbReference type="ChEBI" id="CHEBI:24875"/>
        <label>1</label>
    </ligand>
</feature>
<dbReference type="GO" id="GO:0046872">
    <property type="term" value="F:metal ion binding"/>
    <property type="evidence" value="ECO:0007669"/>
    <property type="project" value="UniProtKB-KW"/>
</dbReference>
<evidence type="ECO:0000256" key="1">
    <source>
        <dbReference type="ARBA" id="ARBA00004273"/>
    </source>
</evidence>
<evidence type="ECO:0000256" key="9">
    <source>
        <dbReference type="ARBA" id="ARBA00022982"/>
    </source>
</evidence>
<keyword evidence="13" id="KW-0496">Mitochondrion</keyword>
<evidence type="ECO:0000256" key="16">
    <source>
        <dbReference type="PIRSR" id="PIRSR005229-1"/>
    </source>
</evidence>
<reference evidence="18 19" key="1">
    <citation type="journal article" date="2014" name="Genome Biol. Evol.">
        <title>The secreted proteins of Achlya hypogyna and Thraustotheca clavata identify the ancestral oomycete secretome and reveal gene acquisitions by horizontal gene transfer.</title>
        <authorList>
            <person name="Misner I."/>
            <person name="Blouin N."/>
            <person name="Leonard G."/>
            <person name="Richards T.A."/>
            <person name="Lane C.E."/>
        </authorList>
    </citation>
    <scope>NUCLEOTIDE SEQUENCE [LARGE SCALE GENOMIC DNA]</scope>
    <source>
        <strain evidence="18 19">ATCC 48635</strain>
    </source>
</reference>
<evidence type="ECO:0000256" key="7">
    <source>
        <dbReference type="ARBA" id="ARBA00022792"/>
    </source>
</evidence>
<keyword evidence="11" id="KW-0560">Oxidoreductase</keyword>
<comment type="subcellular location">
    <subcellularLocation>
        <location evidence="1">Mitochondrion inner membrane</location>
    </subcellularLocation>
</comment>
<accession>A0A1V9Z6A5</accession>
<evidence type="ECO:0000256" key="17">
    <source>
        <dbReference type="SAM" id="Phobius"/>
    </source>
</evidence>
<evidence type="ECO:0000313" key="18">
    <source>
        <dbReference type="EMBL" id="OQR93516.1"/>
    </source>
</evidence>
<dbReference type="OrthoDB" id="16906at2759"/>
<evidence type="ECO:0000256" key="8">
    <source>
        <dbReference type="ARBA" id="ARBA00022946"/>
    </source>
</evidence>
<keyword evidence="14 17" id="KW-0472">Membrane</keyword>
<dbReference type="Gene3D" id="1.20.1260.140">
    <property type="entry name" value="Alternative oxidase"/>
    <property type="match status" value="1"/>
</dbReference>
<evidence type="ECO:0000256" key="3">
    <source>
        <dbReference type="ARBA" id="ARBA00022448"/>
    </source>
</evidence>
<keyword evidence="5 17" id="KW-0812">Transmembrane</keyword>
<feature type="binding site" evidence="16">
    <location>
        <position position="301"/>
    </location>
    <ligand>
        <name>Fe cation</name>
        <dbReference type="ChEBI" id="CHEBI:24875"/>
        <label>2</label>
    </ligand>
</feature>
<keyword evidence="4" id="KW-0679">Respiratory chain</keyword>
<keyword evidence="6 16" id="KW-0479">Metal-binding</keyword>
<name>A0A1V9Z6A5_ACHHY</name>